<proteinExistence type="predicted"/>
<dbReference type="Pfam" id="PF04075">
    <property type="entry name" value="F420H2_quin_red"/>
    <property type="match status" value="1"/>
</dbReference>
<dbReference type="InterPro" id="IPR012349">
    <property type="entry name" value="Split_barrel_FMN-bd"/>
</dbReference>
<evidence type="ECO:0000313" key="1">
    <source>
        <dbReference type="EMBL" id="NTY62433.1"/>
    </source>
</evidence>
<gene>
    <name evidence="1" type="ORF">FEG63_23125</name>
</gene>
<name>A0ABX2K0R1_9MYCO</name>
<accession>A0ABX2K0R1</accession>
<sequence length="131" mass="14283">MAYLKPPWFTAKVFNKIAMATGVSGSETLTVTARTSGQEQKIPVITVDVDDARYLVSTRGESQWVKNVRANPVVILDTKVGAARFTAAELPVADRPPVLQAYRVKAGKTVDGYFAKLPDPADHPVFRLDPV</sequence>
<organism evidence="1 2">
    <name type="scientific">Mycolicibacterium sphagni</name>
    <dbReference type="NCBI Taxonomy" id="1786"/>
    <lineage>
        <taxon>Bacteria</taxon>
        <taxon>Bacillati</taxon>
        <taxon>Actinomycetota</taxon>
        <taxon>Actinomycetes</taxon>
        <taxon>Mycobacteriales</taxon>
        <taxon>Mycobacteriaceae</taxon>
        <taxon>Mycolicibacterium</taxon>
    </lineage>
</organism>
<reference evidence="1 2" key="1">
    <citation type="submission" date="2019-05" db="EMBL/GenBank/DDBJ databases">
        <title>Mycolicibacterium sphagni ENV482 genome assembly.</title>
        <authorList>
            <person name="Chen W."/>
            <person name="Faulkner N.W."/>
            <person name="Hyman M.R."/>
        </authorList>
    </citation>
    <scope>NUCLEOTIDE SEQUENCE [LARGE SCALE GENOMIC DNA]</scope>
    <source>
        <strain evidence="1 2">ENV482</strain>
    </source>
</reference>
<keyword evidence="2" id="KW-1185">Reference proteome</keyword>
<comment type="caution">
    <text evidence="1">The sequence shown here is derived from an EMBL/GenBank/DDBJ whole genome shotgun (WGS) entry which is preliminary data.</text>
</comment>
<dbReference type="SUPFAM" id="SSF50475">
    <property type="entry name" value="FMN-binding split barrel"/>
    <property type="match status" value="1"/>
</dbReference>
<dbReference type="InterPro" id="IPR004378">
    <property type="entry name" value="F420H2_quin_Rdtase"/>
</dbReference>
<protein>
    <submittedName>
        <fullName evidence="1">Nitroreductase family deazaflavin-dependent oxidoreductase</fullName>
    </submittedName>
</protein>
<evidence type="ECO:0000313" key="2">
    <source>
        <dbReference type="Proteomes" id="UP000708347"/>
    </source>
</evidence>
<dbReference type="RefSeq" id="WP_174400140.1">
    <property type="nucleotide sequence ID" value="NZ_VBSB01000015.1"/>
</dbReference>
<dbReference type="EMBL" id="VBSB01000015">
    <property type="protein sequence ID" value="NTY62433.1"/>
    <property type="molecule type" value="Genomic_DNA"/>
</dbReference>
<dbReference type="Gene3D" id="2.30.110.10">
    <property type="entry name" value="Electron Transport, Fmn-binding Protein, Chain A"/>
    <property type="match status" value="1"/>
</dbReference>
<dbReference type="Proteomes" id="UP000708347">
    <property type="component" value="Unassembled WGS sequence"/>
</dbReference>